<evidence type="ECO:0000256" key="5">
    <source>
        <dbReference type="SAM" id="MobiDB-lite"/>
    </source>
</evidence>
<comment type="caution">
    <text evidence="8">The sequence shown here is derived from an EMBL/GenBank/DDBJ whole genome shotgun (WGS) entry which is preliminary data.</text>
</comment>
<feature type="compositionally biased region" description="Low complexity" evidence="5">
    <location>
        <begin position="447"/>
        <end position="463"/>
    </location>
</feature>
<keyword evidence="2 6" id="KW-0812">Transmembrane</keyword>
<name>A0A8H5C4T5_9AGAR</name>
<dbReference type="PANTHER" id="PTHR15549">
    <property type="entry name" value="PAIRED IMMUNOGLOBULIN-LIKE TYPE 2 RECEPTOR"/>
    <property type="match status" value="1"/>
</dbReference>
<feature type="signal peptide" evidence="7">
    <location>
        <begin position="1"/>
        <end position="37"/>
    </location>
</feature>
<dbReference type="Gene3D" id="2.60.120.260">
    <property type="entry name" value="Galactose-binding domain-like"/>
    <property type="match status" value="1"/>
</dbReference>
<gene>
    <name evidence="8" type="ORF">D9611_013810</name>
</gene>
<evidence type="ECO:0000256" key="1">
    <source>
        <dbReference type="ARBA" id="ARBA00004167"/>
    </source>
</evidence>
<dbReference type="PANTHER" id="PTHR15549:SF30">
    <property type="entry name" value="MID2 DOMAIN-CONTAINING PROTEIN"/>
    <property type="match status" value="1"/>
</dbReference>
<protein>
    <submittedName>
        <fullName evidence="8">Uncharacterized protein</fullName>
    </submittedName>
</protein>
<keyword evidence="9" id="KW-1185">Reference proteome</keyword>
<feature type="region of interest" description="Disordered" evidence="5">
    <location>
        <begin position="486"/>
        <end position="507"/>
    </location>
</feature>
<feature type="region of interest" description="Disordered" evidence="5">
    <location>
        <begin position="212"/>
        <end position="239"/>
    </location>
</feature>
<proteinExistence type="predicted"/>
<accession>A0A8H5C4T5</accession>
<dbReference type="InterPro" id="IPR051694">
    <property type="entry name" value="Immunoregulatory_rcpt-like"/>
</dbReference>
<evidence type="ECO:0000256" key="7">
    <source>
        <dbReference type="SAM" id="SignalP"/>
    </source>
</evidence>
<organism evidence="8 9">
    <name type="scientific">Ephemerocybe angulata</name>
    <dbReference type="NCBI Taxonomy" id="980116"/>
    <lineage>
        <taxon>Eukaryota</taxon>
        <taxon>Fungi</taxon>
        <taxon>Dikarya</taxon>
        <taxon>Basidiomycota</taxon>
        <taxon>Agaricomycotina</taxon>
        <taxon>Agaricomycetes</taxon>
        <taxon>Agaricomycetidae</taxon>
        <taxon>Agaricales</taxon>
        <taxon>Agaricineae</taxon>
        <taxon>Psathyrellaceae</taxon>
        <taxon>Ephemerocybe</taxon>
    </lineage>
</organism>
<keyword evidence="7" id="KW-0732">Signal</keyword>
<comment type="subcellular location">
    <subcellularLocation>
        <location evidence="1">Membrane</location>
        <topology evidence="1">Single-pass membrane protein</topology>
    </subcellularLocation>
</comment>
<dbReference type="GO" id="GO:0016020">
    <property type="term" value="C:membrane"/>
    <property type="evidence" value="ECO:0007669"/>
    <property type="project" value="UniProtKB-SubCell"/>
</dbReference>
<sequence length="564" mass="60582">MPPPPTSAPFWTRRTETLPQRLLLLLCLVSSFQTVLGAIKNAYIDDEYGDEITRTKPVFLPRDTGVWEGEECAGCRVKPDPTKVFRNTYIAATYRADKDGNYQSRSYSFQFTGTALYVYTTLANNCGEGITTLMETNFTIDDSPPVFFQHKPDMTTTDFSYQFLAFSREGLEHRTHTFSAVTDGPKYDIYLNFDYAMYTYDDTLIGGLGVTTTQSSSTTTSSTSSPSSTSAKSGSDSSKSLAGPIAGGVVGGLAIFILFILALFFMRRRSKREALLRNGPPPKEYPNPAIFGFTGHAPSTTASRSMYSAGATTHTRDWSGTLTTTTADWSSGYAAHPPVNSRAAVPYTYHQPTGSGASLSGIAVMSVGAGQSVQTTRSGGSAGSTSKRDAARSRSPLQGSGAQASLSMYPPPPHAEYNPYASSRSASPGGGLPRLNTNVSNSNIGRNPNPSAANPPAGNPSAALDAQVRQLQESIRQVMASIQSERDAMSGAGMSDEEIGKDRSLEAMKQSLRVMSEQMAVMERGRTRQTGNRSDAVSGIDVPPREELPEYESPTGESPPTRLS</sequence>
<feature type="region of interest" description="Disordered" evidence="5">
    <location>
        <begin position="372"/>
        <end position="465"/>
    </location>
</feature>
<dbReference type="CDD" id="cd12087">
    <property type="entry name" value="TM_EGFR-like"/>
    <property type="match status" value="1"/>
</dbReference>
<dbReference type="GO" id="GO:0071944">
    <property type="term" value="C:cell periphery"/>
    <property type="evidence" value="ECO:0007669"/>
    <property type="project" value="UniProtKB-ARBA"/>
</dbReference>
<evidence type="ECO:0000313" key="8">
    <source>
        <dbReference type="EMBL" id="KAF5334531.1"/>
    </source>
</evidence>
<evidence type="ECO:0000256" key="6">
    <source>
        <dbReference type="SAM" id="Phobius"/>
    </source>
</evidence>
<feature type="chain" id="PRO_5034149531" evidence="7">
    <location>
        <begin position="38"/>
        <end position="564"/>
    </location>
</feature>
<evidence type="ECO:0000313" key="9">
    <source>
        <dbReference type="Proteomes" id="UP000541558"/>
    </source>
</evidence>
<keyword evidence="4 6" id="KW-0472">Membrane</keyword>
<dbReference type="OrthoDB" id="2758521at2759"/>
<evidence type="ECO:0000256" key="4">
    <source>
        <dbReference type="ARBA" id="ARBA00023136"/>
    </source>
</evidence>
<dbReference type="AlphaFoldDB" id="A0A8H5C4T5"/>
<evidence type="ECO:0000256" key="3">
    <source>
        <dbReference type="ARBA" id="ARBA00022989"/>
    </source>
</evidence>
<feature type="compositionally biased region" description="Polar residues" evidence="5">
    <location>
        <begin position="395"/>
        <end position="406"/>
    </location>
</feature>
<feature type="compositionally biased region" description="Polar residues" evidence="5">
    <location>
        <begin position="555"/>
        <end position="564"/>
    </location>
</feature>
<keyword evidence="3 6" id="KW-1133">Transmembrane helix</keyword>
<dbReference type="EMBL" id="JAACJK010000068">
    <property type="protein sequence ID" value="KAF5334531.1"/>
    <property type="molecule type" value="Genomic_DNA"/>
</dbReference>
<feature type="compositionally biased region" description="Polar residues" evidence="5">
    <location>
        <begin position="435"/>
        <end position="446"/>
    </location>
</feature>
<reference evidence="8 9" key="1">
    <citation type="journal article" date="2020" name="ISME J.">
        <title>Uncovering the hidden diversity of litter-decomposition mechanisms in mushroom-forming fungi.</title>
        <authorList>
            <person name="Floudas D."/>
            <person name="Bentzer J."/>
            <person name="Ahren D."/>
            <person name="Johansson T."/>
            <person name="Persson P."/>
            <person name="Tunlid A."/>
        </authorList>
    </citation>
    <scope>NUCLEOTIDE SEQUENCE [LARGE SCALE GENOMIC DNA]</scope>
    <source>
        <strain evidence="8 9">CBS 175.51</strain>
    </source>
</reference>
<feature type="transmembrane region" description="Helical" evidence="6">
    <location>
        <begin position="245"/>
        <end position="266"/>
    </location>
</feature>
<dbReference type="Proteomes" id="UP000541558">
    <property type="component" value="Unassembled WGS sequence"/>
</dbReference>
<feature type="compositionally biased region" description="Low complexity" evidence="5">
    <location>
        <begin position="375"/>
        <end position="385"/>
    </location>
</feature>
<feature type="region of interest" description="Disordered" evidence="5">
    <location>
        <begin position="523"/>
        <end position="564"/>
    </location>
</feature>
<evidence type="ECO:0000256" key="2">
    <source>
        <dbReference type="ARBA" id="ARBA00022692"/>
    </source>
</evidence>